<feature type="domain" description="Carbohydrate kinase FGGY N-terminal" evidence="5">
    <location>
        <begin position="3"/>
        <end position="249"/>
    </location>
</feature>
<dbReference type="EMBL" id="SJOI01000001">
    <property type="protein sequence ID" value="TCL04925.1"/>
    <property type="molecule type" value="Genomic_DNA"/>
</dbReference>
<organism evidence="7 8">
    <name type="scientific">Sodalis ligni</name>
    <dbReference type="NCBI Taxonomy" id="2697027"/>
    <lineage>
        <taxon>Bacteria</taxon>
        <taxon>Pseudomonadati</taxon>
        <taxon>Pseudomonadota</taxon>
        <taxon>Gammaproteobacteria</taxon>
        <taxon>Enterobacterales</taxon>
        <taxon>Bruguierivoracaceae</taxon>
        <taxon>Sodalis</taxon>
    </lineage>
</organism>
<dbReference type="GO" id="GO:0005975">
    <property type="term" value="P:carbohydrate metabolic process"/>
    <property type="evidence" value="ECO:0007669"/>
    <property type="project" value="InterPro"/>
</dbReference>
<dbReference type="SUPFAM" id="SSF53067">
    <property type="entry name" value="Actin-like ATPase domain"/>
    <property type="match status" value="2"/>
</dbReference>
<evidence type="ECO:0000259" key="6">
    <source>
        <dbReference type="Pfam" id="PF02782"/>
    </source>
</evidence>
<dbReference type="PIRSF" id="PIRSF000538">
    <property type="entry name" value="GlpK"/>
    <property type="match status" value="1"/>
</dbReference>
<dbReference type="InterPro" id="IPR018484">
    <property type="entry name" value="FGGY_N"/>
</dbReference>
<comment type="caution">
    <text evidence="7">The sequence shown here is derived from an EMBL/GenBank/DDBJ whole genome shotgun (WGS) entry which is preliminary data.</text>
</comment>
<dbReference type="AlphaFoldDB" id="A0A4R1NBR7"/>
<reference evidence="7 8" key="1">
    <citation type="submission" date="2019-02" db="EMBL/GenBank/DDBJ databases">
        <title>Investigation of anaerobic lignin degradation for improved lignocellulosic biofuels.</title>
        <authorList>
            <person name="Deangelis K."/>
        </authorList>
    </citation>
    <scope>NUCLEOTIDE SEQUENCE [LARGE SCALE GENOMIC DNA]</scope>
    <source>
        <strain evidence="7 8">159R</strain>
    </source>
</reference>
<dbReference type="CDD" id="cd07804">
    <property type="entry name" value="ASKHA_NBD_FGGY_RrXK-like"/>
    <property type="match status" value="1"/>
</dbReference>
<feature type="domain" description="Carbohydrate kinase FGGY C-terminal" evidence="6">
    <location>
        <begin position="261"/>
        <end position="456"/>
    </location>
</feature>
<evidence type="ECO:0000256" key="2">
    <source>
        <dbReference type="ARBA" id="ARBA00022679"/>
    </source>
</evidence>
<evidence type="ECO:0000256" key="4">
    <source>
        <dbReference type="RuleBase" id="RU003733"/>
    </source>
</evidence>
<dbReference type="Gene3D" id="3.30.420.40">
    <property type="match status" value="2"/>
</dbReference>
<dbReference type="InterPro" id="IPR043129">
    <property type="entry name" value="ATPase_NBD"/>
</dbReference>
<keyword evidence="3 4" id="KW-0418">Kinase</keyword>
<dbReference type="PANTHER" id="PTHR43095:SF5">
    <property type="entry name" value="XYLULOSE KINASE"/>
    <property type="match status" value="1"/>
</dbReference>
<evidence type="ECO:0000313" key="8">
    <source>
        <dbReference type="Proteomes" id="UP000294555"/>
    </source>
</evidence>
<dbReference type="GO" id="GO:0016773">
    <property type="term" value="F:phosphotransferase activity, alcohol group as acceptor"/>
    <property type="evidence" value="ECO:0007669"/>
    <property type="project" value="InterPro"/>
</dbReference>
<comment type="similarity">
    <text evidence="1 4">Belongs to the FGGY kinase family.</text>
</comment>
<protein>
    <submittedName>
        <fullName evidence="7">Xylulokinase</fullName>
    </submittedName>
</protein>
<evidence type="ECO:0000256" key="1">
    <source>
        <dbReference type="ARBA" id="ARBA00009156"/>
    </source>
</evidence>
<dbReference type="Pfam" id="PF00370">
    <property type="entry name" value="FGGY_N"/>
    <property type="match status" value="1"/>
</dbReference>
<dbReference type="GO" id="GO:0016301">
    <property type="term" value="F:kinase activity"/>
    <property type="evidence" value="ECO:0007669"/>
    <property type="project" value="UniProtKB-KW"/>
</dbReference>
<dbReference type="OrthoDB" id="9805576at2"/>
<evidence type="ECO:0000256" key="3">
    <source>
        <dbReference type="ARBA" id="ARBA00022777"/>
    </source>
</evidence>
<gene>
    <name evidence="7" type="ORF">EZJ58_3078</name>
</gene>
<dbReference type="RefSeq" id="WP_132923675.1">
    <property type="nucleotide sequence ID" value="NZ_SJOI01000001.1"/>
</dbReference>
<dbReference type="Pfam" id="PF02782">
    <property type="entry name" value="FGGY_C"/>
    <property type="match status" value="1"/>
</dbReference>
<proteinExistence type="inferred from homology"/>
<dbReference type="InterPro" id="IPR000577">
    <property type="entry name" value="Carb_kinase_FGGY"/>
</dbReference>
<dbReference type="InterPro" id="IPR018483">
    <property type="entry name" value="Carb_kinase_FGGY_CS"/>
</dbReference>
<keyword evidence="2 4" id="KW-0808">Transferase</keyword>
<evidence type="ECO:0000313" key="7">
    <source>
        <dbReference type="EMBL" id="TCL04925.1"/>
    </source>
</evidence>
<accession>A0A4R1NBR7</accession>
<keyword evidence="8" id="KW-1185">Reference proteome</keyword>
<dbReference type="Proteomes" id="UP000294555">
    <property type="component" value="Unassembled WGS sequence"/>
</dbReference>
<sequence>MDYVIGVDIGTQSTKAIVLRLDGKIVGQASAGYQVDQPQPMWAEQWPDVWYKAVCQTIAACVRASGVAPEEIRGVCVSSLYGGAGIPVNKEMRPLYPCLIWMDRRAADAVAWVNEHVDTEKLFRITGNSLDSYYGYTKMLWIKQHCPDIWREIHQFLPPNSYVNYLLTGQVAVDHCSAGNIGGVYDVDARRWSDTALDMLGIPRRFMPDRLVDSSAVVGGLLPSVAAELGLQPETPVMAGGVDAAVATLAAGVVAPGDHVAMMGTSMCWGYINPEVDAANRLISMPYVINSRRDNYIFGGAGTAGAAVSWFRDTFCQSEVQAAAQSPGVDVHQLLERQALSVGAGSEGILFLPYLMGERSPLWDPFASGAFLGMTLVHTKGHLYRAVLEGIAFALRDNMECGQKGAVRLEPRLIVVGGAARSDLWMQIIADVTGYPVFTLKEEVEAPLGDALLAALGVGLIRDVNIVKTWSTLAERAQPDAMRHAHYDRLFEQYREVYLNLKENMHRLRMLANERSLSDCPG</sequence>
<evidence type="ECO:0000259" key="5">
    <source>
        <dbReference type="Pfam" id="PF00370"/>
    </source>
</evidence>
<dbReference type="InterPro" id="IPR050406">
    <property type="entry name" value="FGGY_Carb_Kinase"/>
</dbReference>
<dbReference type="PROSITE" id="PS00445">
    <property type="entry name" value="FGGY_KINASES_2"/>
    <property type="match status" value="1"/>
</dbReference>
<name>A0A4R1NBR7_9GAMM</name>
<dbReference type="InterPro" id="IPR018485">
    <property type="entry name" value="FGGY_C"/>
</dbReference>
<dbReference type="PANTHER" id="PTHR43095">
    <property type="entry name" value="SUGAR KINASE"/>
    <property type="match status" value="1"/>
</dbReference>